<evidence type="ECO:0000256" key="2">
    <source>
        <dbReference type="SAM" id="Phobius"/>
    </source>
</evidence>
<accession>G4TBD9</accession>
<evidence type="ECO:0008006" key="5">
    <source>
        <dbReference type="Google" id="ProtNLM"/>
    </source>
</evidence>
<dbReference type="AlphaFoldDB" id="G4TBD9"/>
<gene>
    <name evidence="3" type="ORF">PIIN_02497</name>
</gene>
<evidence type="ECO:0000256" key="1">
    <source>
        <dbReference type="SAM" id="MobiDB-lite"/>
    </source>
</evidence>
<dbReference type="EMBL" id="CAFZ01000037">
    <property type="protein sequence ID" value="CCA68632.1"/>
    <property type="molecule type" value="Genomic_DNA"/>
</dbReference>
<proteinExistence type="predicted"/>
<protein>
    <recommendedName>
        <fullName evidence="5">Transmembrane protein</fullName>
    </recommendedName>
</protein>
<feature type="compositionally biased region" description="Polar residues" evidence="1">
    <location>
        <begin position="444"/>
        <end position="460"/>
    </location>
</feature>
<dbReference type="Gene3D" id="2.60.120.260">
    <property type="entry name" value="Galactose-binding domain-like"/>
    <property type="match status" value="2"/>
</dbReference>
<evidence type="ECO:0000313" key="4">
    <source>
        <dbReference type="Proteomes" id="UP000007148"/>
    </source>
</evidence>
<dbReference type="eggNOG" id="ENOG502SPX7">
    <property type="taxonomic scope" value="Eukaryota"/>
</dbReference>
<dbReference type="HOGENOM" id="CLU_458629_0_0_1"/>
<sequence length="595" mass="64686">MGSNIETNTYSLHLDHNSPLFNYYPFADPWAVPDLTTGWAPWNSVSGGYDPSLPVPTSLDQGRWCQRTQQDGAQLELYFTGSSVILYGEVERTNYDIWIDGKLSAGTANNGRLADVDLDEGEHRLLLTAHPQFNGSAWGNIWFYGADIGVRLPDSPIVQEASTQVQFGSTWNAISDPVLGKYHATTASGASISVSLHQASAVMVYGIRNLASGRYNVTLDGNTNTFISKASFPSQSLLFAALDLDFTKDHNLTITNVDGSTLGISSVNVTTATPRPVNITKGGVPKGTVIALITAVSVVLLMLVVATVCAFTRRKLRAKRRARQRFQFIGPTKYQPFTRDPSLKFDDAVTVKTARSPSMVIIGDPRHSYEPTVQLDSDGEDDDGSYYFVQRPLLGNSSTPSLDLTLGSEFHVEFPSGSDASRHPSRASKKPSSHGSRSTRHQRQGSSEQTNFLHVQGSTHSSDENFKRSGSKSSSESGKHQSRIRFSLPANMPPPPLRTATSPGRPMRKSYQRSSRSTGVVGEPVSPAESLPFTVGTSVAFEHPDSTGRPSEESIPFSSEGTFAQHVRDPSESFNRVYHDSPGLIPASASQLHDS</sequence>
<feature type="compositionally biased region" description="Basic residues" evidence="1">
    <location>
        <begin position="423"/>
        <end position="443"/>
    </location>
</feature>
<dbReference type="Proteomes" id="UP000007148">
    <property type="component" value="Unassembled WGS sequence"/>
</dbReference>
<evidence type="ECO:0000313" key="3">
    <source>
        <dbReference type="EMBL" id="CCA68632.1"/>
    </source>
</evidence>
<feature type="compositionally biased region" description="Basic and acidic residues" evidence="1">
    <location>
        <begin position="542"/>
        <end position="552"/>
    </location>
</feature>
<name>G4TBD9_SERID</name>
<keyword evidence="2" id="KW-0472">Membrane</keyword>
<keyword evidence="2" id="KW-1133">Transmembrane helix</keyword>
<dbReference type="OrthoDB" id="2576334at2759"/>
<organism evidence="3 4">
    <name type="scientific">Serendipita indica (strain DSM 11827)</name>
    <name type="common">Root endophyte fungus</name>
    <name type="synonym">Piriformospora indica</name>
    <dbReference type="NCBI Taxonomy" id="1109443"/>
    <lineage>
        <taxon>Eukaryota</taxon>
        <taxon>Fungi</taxon>
        <taxon>Dikarya</taxon>
        <taxon>Basidiomycota</taxon>
        <taxon>Agaricomycotina</taxon>
        <taxon>Agaricomycetes</taxon>
        <taxon>Sebacinales</taxon>
        <taxon>Serendipitaceae</taxon>
        <taxon>Serendipita</taxon>
    </lineage>
</organism>
<feature type="region of interest" description="Disordered" evidence="1">
    <location>
        <begin position="415"/>
        <end position="595"/>
    </location>
</feature>
<keyword evidence="2" id="KW-0812">Transmembrane</keyword>
<dbReference type="STRING" id="1109443.G4TBD9"/>
<feature type="region of interest" description="Disordered" evidence="1">
    <location>
        <begin position="362"/>
        <end position="381"/>
    </location>
</feature>
<keyword evidence="4" id="KW-1185">Reference proteome</keyword>
<feature type="transmembrane region" description="Helical" evidence="2">
    <location>
        <begin position="289"/>
        <end position="311"/>
    </location>
</feature>
<reference evidence="3 4" key="1">
    <citation type="journal article" date="2011" name="PLoS Pathog.">
        <title>Endophytic Life Strategies Decoded by Genome and Transcriptome Analyses of the Mutualistic Root Symbiont Piriformospora indica.</title>
        <authorList>
            <person name="Zuccaro A."/>
            <person name="Lahrmann U."/>
            <person name="Guldener U."/>
            <person name="Langen G."/>
            <person name="Pfiffi S."/>
            <person name="Biedenkopf D."/>
            <person name="Wong P."/>
            <person name="Samans B."/>
            <person name="Grimm C."/>
            <person name="Basiewicz M."/>
            <person name="Murat C."/>
            <person name="Martin F."/>
            <person name="Kogel K.H."/>
        </authorList>
    </citation>
    <scope>NUCLEOTIDE SEQUENCE [LARGE SCALE GENOMIC DNA]</scope>
    <source>
        <strain evidence="3 4">DSM 11827</strain>
    </source>
</reference>
<dbReference type="InParanoid" id="G4TBD9"/>
<comment type="caution">
    <text evidence="3">The sequence shown here is derived from an EMBL/GenBank/DDBJ whole genome shotgun (WGS) entry which is preliminary data.</text>
</comment>